<dbReference type="EnsemblPlants" id="AET2Gv21223000.13">
    <property type="protein sequence ID" value="AET2Gv21223000.13"/>
    <property type="gene ID" value="AET2Gv21223000"/>
</dbReference>
<comment type="pathway">
    <text evidence="2">Pyrimidine metabolism; UMP biosynthesis via de novo pathway.</text>
</comment>
<dbReference type="PANTHER" id="PTHR48109:SF4">
    <property type="entry name" value="DIHYDROOROTATE DEHYDROGENASE (QUINONE), MITOCHONDRIAL"/>
    <property type="match status" value="1"/>
</dbReference>
<dbReference type="GO" id="GO:0004152">
    <property type="term" value="F:dihydroorotate dehydrogenase activity"/>
    <property type="evidence" value="ECO:0007669"/>
    <property type="project" value="TreeGrafter"/>
</dbReference>
<dbReference type="AlphaFoldDB" id="A0A453DFQ9"/>
<dbReference type="InterPro" id="IPR013785">
    <property type="entry name" value="Aldolase_TIM"/>
</dbReference>
<keyword evidence="8" id="KW-1185">Reference proteome</keyword>
<dbReference type="InterPro" id="IPR005720">
    <property type="entry name" value="Dihydroorotate_DH_cat"/>
</dbReference>
<name>A0A453DFQ9_AEGTS</name>
<evidence type="ECO:0000313" key="7">
    <source>
        <dbReference type="EnsemblPlants" id="AET2Gv21223000.13"/>
    </source>
</evidence>
<evidence type="ECO:0000256" key="4">
    <source>
        <dbReference type="ARBA" id="ARBA00022643"/>
    </source>
</evidence>
<sequence>GEDAYKKIRSGATLVQLYTALAYGGPALIPRIKVINLTLA</sequence>
<dbReference type="PANTHER" id="PTHR48109">
    <property type="entry name" value="DIHYDROOROTATE DEHYDROGENASE (QUINONE), MITOCHONDRIAL-RELATED"/>
    <property type="match status" value="1"/>
</dbReference>
<protein>
    <recommendedName>
        <fullName evidence="6">Dihydroorotate dehydrogenase catalytic domain-containing protein</fullName>
    </recommendedName>
</protein>
<dbReference type="Pfam" id="PF01180">
    <property type="entry name" value="DHO_dh"/>
    <property type="match status" value="1"/>
</dbReference>
<evidence type="ECO:0000259" key="6">
    <source>
        <dbReference type="Pfam" id="PF01180"/>
    </source>
</evidence>
<accession>A0A453DFQ9</accession>
<evidence type="ECO:0000313" key="8">
    <source>
        <dbReference type="Proteomes" id="UP000015105"/>
    </source>
</evidence>
<dbReference type="Gene3D" id="3.20.20.70">
    <property type="entry name" value="Aldolase class I"/>
    <property type="match status" value="1"/>
</dbReference>
<evidence type="ECO:0000256" key="1">
    <source>
        <dbReference type="ARBA" id="ARBA00001917"/>
    </source>
</evidence>
<feature type="domain" description="Dihydroorotate dehydrogenase catalytic" evidence="6">
    <location>
        <begin position="1"/>
        <end position="33"/>
    </location>
</feature>
<keyword evidence="5" id="KW-0560">Oxidoreductase</keyword>
<keyword evidence="4" id="KW-0288">FMN</keyword>
<dbReference type="Gramene" id="AET2Gv21223000.13">
    <property type="protein sequence ID" value="AET2Gv21223000.13"/>
    <property type="gene ID" value="AET2Gv21223000"/>
</dbReference>
<dbReference type="GO" id="GO:0005743">
    <property type="term" value="C:mitochondrial inner membrane"/>
    <property type="evidence" value="ECO:0007669"/>
    <property type="project" value="TreeGrafter"/>
</dbReference>
<dbReference type="SUPFAM" id="SSF51395">
    <property type="entry name" value="FMN-linked oxidoreductases"/>
    <property type="match status" value="1"/>
</dbReference>
<dbReference type="GO" id="GO:0009220">
    <property type="term" value="P:pyrimidine ribonucleotide biosynthetic process"/>
    <property type="evidence" value="ECO:0007669"/>
    <property type="project" value="TreeGrafter"/>
</dbReference>
<comment type="cofactor">
    <cofactor evidence="1">
        <name>FMN</name>
        <dbReference type="ChEBI" id="CHEBI:58210"/>
    </cofactor>
</comment>
<reference evidence="7" key="4">
    <citation type="submission" date="2019-03" db="UniProtKB">
        <authorList>
            <consortium name="EnsemblPlants"/>
        </authorList>
    </citation>
    <scope>IDENTIFICATION</scope>
</reference>
<reference evidence="8" key="1">
    <citation type="journal article" date="2014" name="Science">
        <title>Ancient hybridizations among the ancestral genomes of bread wheat.</title>
        <authorList>
            <consortium name="International Wheat Genome Sequencing Consortium,"/>
            <person name="Marcussen T."/>
            <person name="Sandve S.R."/>
            <person name="Heier L."/>
            <person name="Spannagl M."/>
            <person name="Pfeifer M."/>
            <person name="Jakobsen K.S."/>
            <person name="Wulff B.B."/>
            <person name="Steuernagel B."/>
            <person name="Mayer K.F."/>
            <person name="Olsen O.A."/>
        </authorList>
    </citation>
    <scope>NUCLEOTIDE SEQUENCE [LARGE SCALE GENOMIC DNA]</scope>
    <source>
        <strain evidence="8">cv. AL8/78</strain>
    </source>
</reference>
<evidence type="ECO:0000256" key="3">
    <source>
        <dbReference type="ARBA" id="ARBA00022630"/>
    </source>
</evidence>
<dbReference type="Proteomes" id="UP000015105">
    <property type="component" value="Chromosome 2D"/>
</dbReference>
<dbReference type="GO" id="GO:0006207">
    <property type="term" value="P:'de novo' pyrimidine nucleobase biosynthetic process"/>
    <property type="evidence" value="ECO:0007669"/>
    <property type="project" value="TreeGrafter"/>
</dbReference>
<reference evidence="7" key="3">
    <citation type="journal article" date="2017" name="Nature">
        <title>Genome sequence of the progenitor of the wheat D genome Aegilops tauschii.</title>
        <authorList>
            <person name="Luo M.C."/>
            <person name="Gu Y.Q."/>
            <person name="Puiu D."/>
            <person name="Wang H."/>
            <person name="Twardziok S.O."/>
            <person name="Deal K.R."/>
            <person name="Huo N."/>
            <person name="Zhu T."/>
            <person name="Wang L."/>
            <person name="Wang Y."/>
            <person name="McGuire P.E."/>
            <person name="Liu S."/>
            <person name="Long H."/>
            <person name="Ramasamy R.K."/>
            <person name="Rodriguez J.C."/>
            <person name="Van S.L."/>
            <person name="Yuan L."/>
            <person name="Wang Z."/>
            <person name="Xia Z."/>
            <person name="Xiao L."/>
            <person name="Anderson O.D."/>
            <person name="Ouyang S."/>
            <person name="Liang Y."/>
            <person name="Zimin A.V."/>
            <person name="Pertea G."/>
            <person name="Qi P."/>
            <person name="Bennetzen J.L."/>
            <person name="Dai X."/>
            <person name="Dawson M.W."/>
            <person name="Muller H.G."/>
            <person name="Kugler K."/>
            <person name="Rivarola-Duarte L."/>
            <person name="Spannagl M."/>
            <person name="Mayer K.F.X."/>
            <person name="Lu F.H."/>
            <person name="Bevan M.W."/>
            <person name="Leroy P."/>
            <person name="Li P."/>
            <person name="You F.M."/>
            <person name="Sun Q."/>
            <person name="Liu Z."/>
            <person name="Lyons E."/>
            <person name="Wicker T."/>
            <person name="Salzberg S.L."/>
            <person name="Devos K.M."/>
            <person name="Dvorak J."/>
        </authorList>
    </citation>
    <scope>NUCLEOTIDE SEQUENCE [LARGE SCALE GENOMIC DNA]</scope>
    <source>
        <strain evidence="7">cv. AL8/78</strain>
    </source>
</reference>
<organism evidence="7 8">
    <name type="scientific">Aegilops tauschii subsp. strangulata</name>
    <name type="common">Goatgrass</name>
    <dbReference type="NCBI Taxonomy" id="200361"/>
    <lineage>
        <taxon>Eukaryota</taxon>
        <taxon>Viridiplantae</taxon>
        <taxon>Streptophyta</taxon>
        <taxon>Embryophyta</taxon>
        <taxon>Tracheophyta</taxon>
        <taxon>Spermatophyta</taxon>
        <taxon>Magnoliopsida</taxon>
        <taxon>Liliopsida</taxon>
        <taxon>Poales</taxon>
        <taxon>Poaceae</taxon>
        <taxon>BOP clade</taxon>
        <taxon>Pooideae</taxon>
        <taxon>Triticodae</taxon>
        <taxon>Triticeae</taxon>
        <taxon>Triticinae</taxon>
        <taxon>Aegilops</taxon>
    </lineage>
</organism>
<evidence type="ECO:0000256" key="5">
    <source>
        <dbReference type="ARBA" id="ARBA00023002"/>
    </source>
</evidence>
<reference evidence="8" key="2">
    <citation type="journal article" date="2017" name="Nat. Plants">
        <title>The Aegilops tauschii genome reveals multiple impacts of transposons.</title>
        <authorList>
            <person name="Zhao G."/>
            <person name="Zou C."/>
            <person name="Li K."/>
            <person name="Wang K."/>
            <person name="Li T."/>
            <person name="Gao L."/>
            <person name="Zhang X."/>
            <person name="Wang H."/>
            <person name="Yang Z."/>
            <person name="Liu X."/>
            <person name="Jiang W."/>
            <person name="Mao L."/>
            <person name="Kong X."/>
            <person name="Jiao Y."/>
            <person name="Jia J."/>
        </authorList>
    </citation>
    <scope>NUCLEOTIDE SEQUENCE [LARGE SCALE GENOMIC DNA]</scope>
    <source>
        <strain evidence="8">cv. AL8/78</strain>
    </source>
</reference>
<keyword evidence="3" id="KW-0285">Flavoprotein</keyword>
<reference evidence="7" key="5">
    <citation type="journal article" date="2021" name="G3 (Bethesda)">
        <title>Aegilops tauschii genome assembly Aet v5.0 features greater sequence contiguity and improved annotation.</title>
        <authorList>
            <person name="Wang L."/>
            <person name="Zhu T."/>
            <person name="Rodriguez J.C."/>
            <person name="Deal K.R."/>
            <person name="Dubcovsky J."/>
            <person name="McGuire P.E."/>
            <person name="Lux T."/>
            <person name="Spannagl M."/>
            <person name="Mayer K.F.X."/>
            <person name="Baldrich P."/>
            <person name="Meyers B.C."/>
            <person name="Huo N."/>
            <person name="Gu Y.Q."/>
            <person name="Zhou H."/>
            <person name="Devos K.M."/>
            <person name="Bennetzen J.L."/>
            <person name="Unver T."/>
            <person name="Budak H."/>
            <person name="Gulick P.J."/>
            <person name="Galiba G."/>
            <person name="Kalapos B."/>
            <person name="Nelson D.R."/>
            <person name="Li P."/>
            <person name="You F.M."/>
            <person name="Luo M.C."/>
            <person name="Dvorak J."/>
        </authorList>
    </citation>
    <scope>NUCLEOTIDE SEQUENCE [LARGE SCALE GENOMIC DNA]</scope>
    <source>
        <strain evidence="7">cv. AL8/78</strain>
    </source>
</reference>
<dbReference type="InterPro" id="IPR050074">
    <property type="entry name" value="DHO_dehydrogenase"/>
</dbReference>
<proteinExistence type="predicted"/>
<evidence type="ECO:0000256" key="2">
    <source>
        <dbReference type="ARBA" id="ARBA00004725"/>
    </source>
</evidence>